<dbReference type="InterPro" id="IPR053850">
    <property type="entry name" value="Glyco_hydro_123_N_2"/>
</dbReference>
<dbReference type="RefSeq" id="WP_303281278.1">
    <property type="nucleotide sequence ID" value="NZ_BAABCZ010000016.1"/>
</dbReference>
<sequence length="624" mass="71654">MESVAIEEKTLERNSKETQAYPEWLKLNVDEALPDDYTIWVPTNNLETSSLIRVPKYPRTFNEEELLENPALKDFQIIAADSSLVYTLSGVRNEQISAQIALGAKKPINHITAEISDFMSAKGDVISKSNFQKRVVKYHPVHRSRSEYVWSPKLEGIVDEGVSGTMAPNVVGDALIETDTIDLKAYTAQPVWLTCHIPKNATPDTYKGTITVNSKAYGKKTFKIELVVSSPQLPDPDAYQFNLDLWLNPSAIAEYYNLEHWSDLHWNRIQEYLNDYASHGGKNIATTITHEPWHKPWLGGATRSQVQFGYQSMVKWIKTKNGDWEFDYTIFDKYVTMATHTGITGAINAFSLTPFHTQQKIVYWDEVSQTQKSMELDITDKAYEDIWTQFLKHFKTHLQNQGWYERTFLGFDEKPEDILHNIMEIINAAAPEFLNRIVIAGHPEATVLAQNLSISYMFFPEQALEHKAKVPVRATIAKRKKSGKQTTFYLCAEPAHPNTLTYSPAVEARLIPWLALKYNTDGYMRWAYNNWTADPFKNPVFLHSQGDDYYVYPGKDGPISSIRWELLKEGIEDYELYKIMEKKGDISKETLYNAIEWATKNQDGRRKNVSDMMHARNMILGKDK</sequence>
<proteinExistence type="predicted"/>
<comment type="caution">
    <text evidence="3">The sequence shown here is derived from an EMBL/GenBank/DDBJ whole genome shotgun (WGS) entry which is preliminary data.</text>
</comment>
<accession>A0ABT8WYL2</accession>
<dbReference type="InterPro" id="IPR025150">
    <property type="entry name" value="GH123_cat"/>
</dbReference>
<evidence type="ECO:0000313" key="4">
    <source>
        <dbReference type="Proteomes" id="UP001176891"/>
    </source>
</evidence>
<name>A0ABT8WYL2_9FLAO</name>
<dbReference type="Pfam" id="PF13320">
    <property type="entry name" value="GH123_cat"/>
    <property type="match status" value="1"/>
</dbReference>
<dbReference type="EMBL" id="JAUOEM010000001">
    <property type="protein sequence ID" value="MDO5986764.1"/>
    <property type="molecule type" value="Genomic_DNA"/>
</dbReference>
<evidence type="ECO:0000259" key="1">
    <source>
        <dbReference type="Pfam" id="PF13320"/>
    </source>
</evidence>
<feature type="domain" description="Glycoside hydrolase 123 N-terminal" evidence="2">
    <location>
        <begin position="85"/>
        <end position="213"/>
    </location>
</feature>
<dbReference type="Pfam" id="PF22680">
    <property type="entry name" value="Glyco_hydro_123_N_2"/>
    <property type="match status" value="1"/>
</dbReference>
<reference evidence="3" key="1">
    <citation type="submission" date="2023-07" db="EMBL/GenBank/DDBJ databases">
        <title>Two novel species in the genus Flavivirga.</title>
        <authorList>
            <person name="Kwon K."/>
        </authorList>
    </citation>
    <scope>NUCLEOTIDE SEQUENCE</scope>
    <source>
        <strain evidence="3">KACC 14157</strain>
    </source>
</reference>
<keyword evidence="4" id="KW-1185">Reference proteome</keyword>
<dbReference type="Proteomes" id="UP001176891">
    <property type="component" value="Unassembled WGS sequence"/>
</dbReference>
<protein>
    <submittedName>
        <fullName evidence="3">DUF6067 family protein</fullName>
    </submittedName>
</protein>
<organism evidence="3 4">
    <name type="scientific">Flavivirga amylovorans</name>
    <dbReference type="NCBI Taxonomy" id="870486"/>
    <lineage>
        <taxon>Bacteria</taxon>
        <taxon>Pseudomonadati</taxon>
        <taxon>Bacteroidota</taxon>
        <taxon>Flavobacteriia</taxon>
        <taxon>Flavobacteriales</taxon>
        <taxon>Flavobacteriaceae</taxon>
        <taxon>Flavivirga</taxon>
    </lineage>
</organism>
<feature type="domain" description="Glycoside hydrolase 123 catalytic" evidence="1">
    <location>
        <begin position="246"/>
        <end position="579"/>
    </location>
</feature>
<evidence type="ECO:0000259" key="2">
    <source>
        <dbReference type="Pfam" id="PF22680"/>
    </source>
</evidence>
<evidence type="ECO:0000313" key="3">
    <source>
        <dbReference type="EMBL" id="MDO5986764.1"/>
    </source>
</evidence>
<gene>
    <name evidence="3" type="ORF">Q4Q39_05020</name>
</gene>